<sequence>MERLEDNERLYFEFLLQRAGERKIIALDYDGTITTNFPFWLQFIRSAADAGYFVVIVTMRAPHEVRSMHPSVLEACAWIVPTSRAAKLKYCQDRGLNPSIWVDDMPMALFTDFA</sequence>
<proteinExistence type="predicted"/>
<evidence type="ECO:0000313" key="1">
    <source>
        <dbReference type="EMBL" id="BAG41730.1"/>
    </source>
</evidence>
<dbReference type="OrthoDB" id="19317at10239"/>
<dbReference type="EMBL" id="AB366653">
    <property type="protein sequence ID" value="BAG41730.1"/>
    <property type="molecule type" value="Genomic_DNA"/>
</dbReference>
<protein>
    <submittedName>
        <fullName evidence="1">Uncharacterized protein</fullName>
    </submittedName>
</protein>
<reference evidence="1 2" key="1">
    <citation type="journal article" date="2010" name="Virology">
        <title>A jumbo phage infecting the phytopathogen Ralstonia solanacearum defines a new lineage of the Myoviridae family.</title>
        <authorList>
            <person name="Yamada T."/>
            <person name="Satoh S."/>
            <person name="Ishikawa H."/>
            <person name="Fujiwara A."/>
            <person name="Kawasaki T."/>
            <person name="Fujie M."/>
            <person name="Ogata H."/>
        </authorList>
    </citation>
    <scope>NUCLEOTIDE SEQUENCE [LARGE SCALE GENOMIC DNA]</scope>
</reference>
<dbReference type="RefSeq" id="YP_001950160.1">
    <property type="nucleotide sequence ID" value="NC_010811.2"/>
</dbReference>
<dbReference type="InterPro" id="IPR023214">
    <property type="entry name" value="HAD_sf"/>
</dbReference>
<organism evidence="1 2">
    <name type="scientific">Ralstonia phage phiRSL1</name>
    <dbReference type="NCBI Taxonomy" id="1980924"/>
    <lineage>
        <taxon>Viruses</taxon>
        <taxon>Duplodnaviria</taxon>
        <taxon>Heunggongvirae</taxon>
        <taxon>Uroviricota</taxon>
        <taxon>Caudoviricetes</taxon>
        <taxon>Mieseafarmvirus</taxon>
        <taxon>Mieseafarmvirus RSL1</taxon>
    </lineage>
</organism>
<dbReference type="Proteomes" id="UP000001034">
    <property type="component" value="Segment"/>
</dbReference>
<dbReference type="InterPro" id="IPR036412">
    <property type="entry name" value="HAD-like_sf"/>
</dbReference>
<accession>B2ZY97</accession>
<evidence type="ECO:0000313" key="2">
    <source>
        <dbReference type="Proteomes" id="UP000001034"/>
    </source>
</evidence>
<dbReference type="SUPFAM" id="SSF56784">
    <property type="entry name" value="HAD-like"/>
    <property type="match status" value="1"/>
</dbReference>
<name>B2ZY97_9CAUD</name>
<dbReference type="Gene3D" id="3.40.50.1000">
    <property type="entry name" value="HAD superfamily/HAD-like"/>
    <property type="match status" value="1"/>
</dbReference>
<keyword evidence="2" id="KW-1185">Reference proteome</keyword>
<dbReference type="GeneID" id="6369861"/>
<dbReference type="KEGG" id="vg:6369861"/>